<sequence length="176" mass="20188">MRKLMYFVMAVVLLACSEKPKGFDSKIFTEKEVSDFIALNPDWTKDATEADITEKFKHKMINLSNEPNFLTEFPLQLTTISDTVVSDQPVKIGVFKNFKDTARPKESLLNDLELEIRGIMPADQAASLTVDKKYILKGMLFKQGKRADVKFSHEVEKPIYTLGKYTFWNISPKEIK</sequence>
<protein>
    <submittedName>
        <fullName evidence="1">Uncharacterized protein</fullName>
    </submittedName>
</protein>
<comment type="caution">
    <text evidence="1">The sequence shown here is derived from an EMBL/GenBank/DDBJ whole genome shotgun (WGS) entry which is preliminary data.</text>
</comment>
<dbReference type="EMBL" id="WNXD01000001">
    <property type="protein sequence ID" value="MBB2145463.1"/>
    <property type="molecule type" value="Genomic_DNA"/>
</dbReference>
<keyword evidence="2" id="KW-1185">Reference proteome</keyword>
<dbReference type="RefSeq" id="WP_182922112.1">
    <property type="nucleotide sequence ID" value="NZ_WNXD01000001.1"/>
</dbReference>
<evidence type="ECO:0000313" key="1">
    <source>
        <dbReference type="EMBL" id="MBB2145463.1"/>
    </source>
</evidence>
<reference evidence="1" key="1">
    <citation type="submission" date="2019-11" db="EMBL/GenBank/DDBJ databases">
        <title>Description of Pedobacter sp. LMG 31464T.</title>
        <authorList>
            <person name="Carlier A."/>
            <person name="Qi S."/>
            <person name="Vandamme P."/>
        </authorList>
    </citation>
    <scope>NUCLEOTIDE SEQUENCE</scope>
    <source>
        <strain evidence="1">LMG 31464</strain>
    </source>
</reference>
<organism evidence="1 2">
    <name type="scientific">Pedobacter planticolens</name>
    <dbReference type="NCBI Taxonomy" id="2679964"/>
    <lineage>
        <taxon>Bacteria</taxon>
        <taxon>Pseudomonadati</taxon>
        <taxon>Bacteroidota</taxon>
        <taxon>Sphingobacteriia</taxon>
        <taxon>Sphingobacteriales</taxon>
        <taxon>Sphingobacteriaceae</taxon>
        <taxon>Pedobacter</taxon>
    </lineage>
</organism>
<dbReference type="Proteomes" id="UP000601055">
    <property type="component" value="Unassembled WGS sequence"/>
</dbReference>
<dbReference type="PROSITE" id="PS51257">
    <property type="entry name" value="PROKAR_LIPOPROTEIN"/>
    <property type="match status" value="1"/>
</dbReference>
<evidence type="ECO:0000313" key="2">
    <source>
        <dbReference type="Proteomes" id="UP000601055"/>
    </source>
</evidence>
<gene>
    <name evidence="1" type="ORF">GM921_08215</name>
</gene>
<proteinExistence type="predicted"/>
<dbReference type="AlphaFoldDB" id="A0A923DZ55"/>
<name>A0A923DZ55_9SPHI</name>
<accession>A0A923DZ55</accession>